<reference evidence="1 2" key="1">
    <citation type="submission" date="2010-01" db="EMBL/GenBank/DDBJ databases">
        <authorList>
            <person name="Weinstock G."/>
            <person name="Sodergren E."/>
            <person name="Clifton S."/>
            <person name="Fulton L."/>
            <person name="Fulton B."/>
            <person name="Courtney L."/>
            <person name="Fronick C."/>
            <person name="Harrison M."/>
            <person name="Strong C."/>
            <person name="Farmer C."/>
            <person name="Delahaunty K."/>
            <person name="Markovic C."/>
            <person name="Hall O."/>
            <person name="Minx P."/>
            <person name="Tomlinson C."/>
            <person name="Mitreva M."/>
            <person name="Nelson J."/>
            <person name="Hou S."/>
            <person name="Wollam A."/>
            <person name="Pepin K.H."/>
            <person name="Johnson M."/>
            <person name="Bhonagiri V."/>
            <person name="Nash W.E."/>
            <person name="Warren W."/>
            <person name="Chinwalla A."/>
            <person name="Mardis E.R."/>
            <person name="Wilson R.K."/>
        </authorList>
    </citation>
    <scope>NUCLEOTIDE SEQUENCE [LARGE SCALE GENOMIC DNA]</scope>
    <source>
        <strain evidence="1 2">DSM 13479</strain>
    </source>
</reference>
<name>D3ANT3_9FIRM</name>
<proteinExistence type="predicted"/>
<gene>
    <name evidence="1" type="ORF">CLOSTHATH_05285</name>
</gene>
<dbReference type="Proteomes" id="UP000004968">
    <property type="component" value="Unassembled WGS sequence"/>
</dbReference>
<dbReference type="HOGENOM" id="CLU_2879770_0_0_9"/>
<protein>
    <submittedName>
        <fullName evidence="1">Uncharacterized protein</fullName>
    </submittedName>
</protein>
<dbReference type="AlphaFoldDB" id="D3ANT3"/>
<sequence>MINNGERIPGSKKFGQGFFCGYNIIYVNSVIIYKISHNLFLFISALYSPIIKPSEIPAQVQIE</sequence>
<organism evidence="1 2">
    <name type="scientific">Hungatella hathewayi DSM 13479</name>
    <dbReference type="NCBI Taxonomy" id="566550"/>
    <lineage>
        <taxon>Bacteria</taxon>
        <taxon>Bacillati</taxon>
        <taxon>Bacillota</taxon>
        <taxon>Clostridia</taxon>
        <taxon>Lachnospirales</taxon>
        <taxon>Lachnospiraceae</taxon>
        <taxon>Hungatella</taxon>
    </lineage>
</organism>
<dbReference type="EMBL" id="ACIO01000534">
    <property type="protein sequence ID" value="EFC96522.1"/>
    <property type="molecule type" value="Genomic_DNA"/>
</dbReference>
<evidence type="ECO:0000313" key="2">
    <source>
        <dbReference type="Proteomes" id="UP000004968"/>
    </source>
</evidence>
<evidence type="ECO:0000313" key="1">
    <source>
        <dbReference type="EMBL" id="EFC96522.1"/>
    </source>
</evidence>
<comment type="caution">
    <text evidence="1">The sequence shown here is derived from an EMBL/GenBank/DDBJ whole genome shotgun (WGS) entry which is preliminary data.</text>
</comment>
<accession>D3ANT3</accession>